<dbReference type="Gene3D" id="3.90.190.20">
    <property type="entry name" value="Mur ligase, C-terminal domain"/>
    <property type="match status" value="1"/>
</dbReference>
<evidence type="ECO:0000259" key="16">
    <source>
        <dbReference type="Pfam" id="PF02875"/>
    </source>
</evidence>
<dbReference type="InterPro" id="IPR005758">
    <property type="entry name" value="UDP-N-AcMur_Ala_ligase_MurC"/>
</dbReference>
<dbReference type="InterPro" id="IPR050061">
    <property type="entry name" value="MurCDEF_pg_biosynth"/>
</dbReference>
<feature type="binding site" evidence="14">
    <location>
        <begin position="109"/>
        <end position="115"/>
    </location>
    <ligand>
        <name>ATP</name>
        <dbReference type="ChEBI" id="CHEBI:30616"/>
    </ligand>
</feature>
<keyword evidence="4 14" id="KW-0963">Cytoplasm</keyword>
<comment type="function">
    <text evidence="14">Cell wall formation.</text>
</comment>
<keyword evidence="8 14" id="KW-0067">ATP-binding</keyword>
<keyword evidence="12 14" id="KW-0961">Cell wall biogenesis/degradation</keyword>
<evidence type="ECO:0000256" key="12">
    <source>
        <dbReference type="ARBA" id="ARBA00023316"/>
    </source>
</evidence>
<dbReference type="EMBL" id="BMOD01000001">
    <property type="protein sequence ID" value="GGJ20023.1"/>
    <property type="molecule type" value="Genomic_DNA"/>
</dbReference>
<dbReference type="Proteomes" id="UP000632222">
    <property type="component" value="Unassembled WGS sequence"/>
</dbReference>
<dbReference type="Pfam" id="PF01225">
    <property type="entry name" value="Mur_ligase"/>
    <property type="match status" value="1"/>
</dbReference>
<name>A0ABQ2CW55_9DEIO</name>
<dbReference type="Gene3D" id="3.40.1190.10">
    <property type="entry name" value="Mur-like, catalytic domain"/>
    <property type="match status" value="1"/>
</dbReference>
<dbReference type="InterPro" id="IPR036565">
    <property type="entry name" value="Mur-like_cat_sf"/>
</dbReference>
<dbReference type="PANTHER" id="PTHR43445">
    <property type="entry name" value="UDP-N-ACETYLMURAMATE--L-ALANINE LIGASE-RELATED"/>
    <property type="match status" value="1"/>
</dbReference>
<sequence length="451" mass="48796">MNYHLMAVCGIGVSGLARLLKAQGHQVSGCDARINEMGQQLIAEGIEVFEKHSPDHISPDLSALILSTAIRETEPEVLKARELGIPVLKRIQVLDEVMQGAPASVGIAGTHGKTTTTSLTAVALIGAGLDPSAFVGSVLPDFEGSNVRLGAGPFVAEIDESDPQFQHLKVSMAVMTNLEDDHVSPDGQASENYYPSVEALHAAFRQYVDNAQQLIYCADWEGLDAFTAHHPNRVSYGIGHGDYQAFNIESTDQSQGYDLLVRGVLVGRVHLTLLGNHNVLNSLAALSVVGELGGDLQGAILALSQFRGAGRRWQEIGRRGGALIVDDYAHNPTKVQAALQAARQTGRRVRVIFQPHRYKRTQLSWERYATILTAADEVILLDIYGASETPIEGIHSGLILARMQELGFLQVVYTPTFEEAIEKALSSLQDNDLLLTLGAGDVTRIAVRLLE</sequence>
<dbReference type="InterPro" id="IPR036615">
    <property type="entry name" value="Mur_ligase_C_dom_sf"/>
</dbReference>
<proteinExistence type="inferred from homology"/>
<dbReference type="SUPFAM" id="SSF51984">
    <property type="entry name" value="MurCD N-terminal domain"/>
    <property type="match status" value="1"/>
</dbReference>
<evidence type="ECO:0000256" key="13">
    <source>
        <dbReference type="ARBA" id="ARBA00047833"/>
    </source>
</evidence>
<evidence type="ECO:0000256" key="8">
    <source>
        <dbReference type="ARBA" id="ARBA00022840"/>
    </source>
</evidence>
<comment type="catalytic activity">
    <reaction evidence="13 14">
        <text>UDP-N-acetyl-alpha-D-muramate + L-alanine + ATP = UDP-N-acetyl-alpha-D-muramoyl-L-alanine + ADP + phosphate + H(+)</text>
        <dbReference type="Rhea" id="RHEA:23372"/>
        <dbReference type="ChEBI" id="CHEBI:15378"/>
        <dbReference type="ChEBI" id="CHEBI:30616"/>
        <dbReference type="ChEBI" id="CHEBI:43474"/>
        <dbReference type="ChEBI" id="CHEBI:57972"/>
        <dbReference type="ChEBI" id="CHEBI:70757"/>
        <dbReference type="ChEBI" id="CHEBI:83898"/>
        <dbReference type="ChEBI" id="CHEBI:456216"/>
        <dbReference type="EC" id="6.3.2.8"/>
    </reaction>
</comment>
<comment type="caution">
    <text evidence="18">The sequence shown here is derived from an EMBL/GenBank/DDBJ whole genome shotgun (WGS) entry which is preliminary data.</text>
</comment>
<evidence type="ECO:0000256" key="6">
    <source>
        <dbReference type="ARBA" id="ARBA00022618"/>
    </source>
</evidence>
<evidence type="ECO:0000256" key="4">
    <source>
        <dbReference type="ARBA" id="ARBA00022490"/>
    </source>
</evidence>
<dbReference type="Pfam" id="PF02875">
    <property type="entry name" value="Mur_ligase_C"/>
    <property type="match status" value="1"/>
</dbReference>
<comment type="pathway">
    <text evidence="2 14">Cell wall biogenesis; peptidoglycan biosynthesis.</text>
</comment>
<dbReference type="InterPro" id="IPR004101">
    <property type="entry name" value="Mur_ligase_C"/>
</dbReference>
<keyword evidence="9 14" id="KW-0133">Cell shape</keyword>
<keyword evidence="19" id="KW-1185">Reference proteome</keyword>
<evidence type="ECO:0000256" key="2">
    <source>
        <dbReference type="ARBA" id="ARBA00004752"/>
    </source>
</evidence>
<dbReference type="RefSeq" id="WP_229684598.1">
    <property type="nucleotide sequence ID" value="NZ_BMOD01000001.1"/>
</dbReference>
<keyword evidence="10 14" id="KW-0573">Peptidoglycan synthesis</keyword>
<protein>
    <recommendedName>
        <fullName evidence="3 14">UDP-N-acetylmuramate--L-alanine ligase</fullName>
        <ecNumber evidence="3 14">6.3.2.8</ecNumber>
    </recommendedName>
    <alternativeName>
        <fullName evidence="14">UDP-N-acetylmuramoyl-L-alanine synthetase</fullName>
    </alternativeName>
</protein>
<dbReference type="Pfam" id="PF08245">
    <property type="entry name" value="Mur_ligase_M"/>
    <property type="match status" value="1"/>
</dbReference>
<evidence type="ECO:0000256" key="11">
    <source>
        <dbReference type="ARBA" id="ARBA00023306"/>
    </source>
</evidence>
<feature type="domain" description="Mur ligase central" evidence="17">
    <location>
        <begin position="107"/>
        <end position="288"/>
    </location>
</feature>
<organism evidence="18 19">
    <name type="scientific">Deinococcus roseus</name>
    <dbReference type="NCBI Taxonomy" id="392414"/>
    <lineage>
        <taxon>Bacteria</taxon>
        <taxon>Thermotogati</taxon>
        <taxon>Deinococcota</taxon>
        <taxon>Deinococci</taxon>
        <taxon>Deinococcales</taxon>
        <taxon>Deinococcaceae</taxon>
        <taxon>Deinococcus</taxon>
    </lineage>
</organism>
<dbReference type="PANTHER" id="PTHR43445:SF3">
    <property type="entry name" value="UDP-N-ACETYLMURAMATE--L-ALANINE LIGASE"/>
    <property type="match status" value="1"/>
</dbReference>
<evidence type="ECO:0000256" key="9">
    <source>
        <dbReference type="ARBA" id="ARBA00022960"/>
    </source>
</evidence>
<evidence type="ECO:0000313" key="18">
    <source>
        <dbReference type="EMBL" id="GGJ20023.1"/>
    </source>
</evidence>
<dbReference type="SUPFAM" id="SSF53623">
    <property type="entry name" value="MurD-like peptide ligases, catalytic domain"/>
    <property type="match status" value="1"/>
</dbReference>
<reference evidence="19" key="1">
    <citation type="journal article" date="2019" name="Int. J. Syst. Evol. Microbiol.">
        <title>The Global Catalogue of Microorganisms (GCM) 10K type strain sequencing project: providing services to taxonomists for standard genome sequencing and annotation.</title>
        <authorList>
            <consortium name="The Broad Institute Genomics Platform"/>
            <consortium name="The Broad Institute Genome Sequencing Center for Infectious Disease"/>
            <person name="Wu L."/>
            <person name="Ma J."/>
        </authorList>
    </citation>
    <scope>NUCLEOTIDE SEQUENCE [LARGE SCALE GENOMIC DNA]</scope>
    <source>
        <strain evidence="19">JCM 14370</strain>
    </source>
</reference>
<evidence type="ECO:0000256" key="3">
    <source>
        <dbReference type="ARBA" id="ARBA00012211"/>
    </source>
</evidence>
<dbReference type="Gene3D" id="3.40.50.720">
    <property type="entry name" value="NAD(P)-binding Rossmann-like Domain"/>
    <property type="match status" value="1"/>
</dbReference>
<evidence type="ECO:0000256" key="5">
    <source>
        <dbReference type="ARBA" id="ARBA00022598"/>
    </source>
</evidence>
<feature type="domain" description="Mur ligase C-terminal" evidence="16">
    <location>
        <begin position="311"/>
        <end position="440"/>
    </location>
</feature>
<dbReference type="SUPFAM" id="SSF53244">
    <property type="entry name" value="MurD-like peptide ligases, peptide-binding domain"/>
    <property type="match status" value="1"/>
</dbReference>
<evidence type="ECO:0000256" key="1">
    <source>
        <dbReference type="ARBA" id="ARBA00004496"/>
    </source>
</evidence>
<keyword evidence="5 14" id="KW-0436">Ligase</keyword>
<dbReference type="InterPro" id="IPR013221">
    <property type="entry name" value="Mur_ligase_cen"/>
</dbReference>
<dbReference type="InterPro" id="IPR000713">
    <property type="entry name" value="Mur_ligase_N"/>
</dbReference>
<keyword evidence="11 14" id="KW-0131">Cell cycle</keyword>
<evidence type="ECO:0000256" key="7">
    <source>
        <dbReference type="ARBA" id="ARBA00022741"/>
    </source>
</evidence>
<feature type="domain" description="Mur ligase N-terminal catalytic" evidence="15">
    <location>
        <begin position="3"/>
        <end position="99"/>
    </location>
</feature>
<dbReference type="EC" id="6.3.2.8" evidence="3 14"/>
<evidence type="ECO:0000256" key="14">
    <source>
        <dbReference type="HAMAP-Rule" id="MF_00046"/>
    </source>
</evidence>
<comment type="subcellular location">
    <subcellularLocation>
        <location evidence="1 14">Cytoplasm</location>
    </subcellularLocation>
</comment>
<dbReference type="HAMAP" id="MF_00046">
    <property type="entry name" value="MurC"/>
    <property type="match status" value="1"/>
</dbReference>
<comment type="similarity">
    <text evidence="14">Belongs to the MurCDEF family.</text>
</comment>
<dbReference type="NCBIfam" id="TIGR01082">
    <property type="entry name" value="murC"/>
    <property type="match status" value="1"/>
</dbReference>
<evidence type="ECO:0000259" key="15">
    <source>
        <dbReference type="Pfam" id="PF01225"/>
    </source>
</evidence>
<evidence type="ECO:0000313" key="19">
    <source>
        <dbReference type="Proteomes" id="UP000632222"/>
    </source>
</evidence>
<dbReference type="GO" id="GO:0016874">
    <property type="term" value="F:ligase activity"/>
    <property type="evidence" value="ECO:0007669"/>
    <property type="project" value="UniProtKB-KW"/>
</dbReference>
<keyword evidence="7 14" id="KW-0547">Nucleotide-binding</keyword>
<accession>A0ABQ2CW55</accession>
<keyword evidence="6 14" id="KW-0132">Cell division</keyword>
<gene>
    <name evidence="14 18" type="primary">murC</name>
    <name evidence="18" type="ORF">GCM10008938_02710</name>
</gene>
<evidence type="ECO:0000256" key="10">
    <source>
        <dbReference type="ARBA" id="ARBA00022984"/>
    </source>
</evidence>
<evidence type="ECO:0000259" key="17">
    <source>
        <dbReference type="Pfam" id="PF08245"/>
    </source>
</evidence>